<evidence type="ECO:0000256" key="2">
    <source>
        <dbReference type="ARBA" id="ARBA00023315"/>
    </source>
</evidence>
<proteinExistence type="predicted"/>
<dbReference type="PROSITE" id="PS51186">
    <property type="entry name" value="GNAT"/>
    <property type="match status" value="1"/>
</dbReference>
<dbReference type="PANTHER" id="PTHR43877:SF2">
    <property type="entry name" value="AMINOALKYLPHOSPHONATE N-ACETYLTRANSFERASE-RELATED"/>
    <property type="match status" value="1"/>
</dbReference>
<feature type="domain" description="N-acetyltransferase" evidence="3">
    <location>
        <begin position="1"/>
        <end position="164"/>
    </location>
</feature>
<evidence type="ECO:0000313" key="4">
    <source>
        <dbReference type="EMBL" id="GGZ84225.1"/>
    </source>
</evidence>
<evidence type="ECO:0000256" key="1">
    <source>
        <dbReference type="ARBA" id="ARBA00022679"/>
    </source>
</evidence>
<dbReference type="Proteomes" id="UP000624183">
    <property type="component" value="Unassembled WGS sequence"/>
</dbReference>
<reference evidence="5" key="1">
    <citation type="journal article" date="2019" name="Int. J. Syst. Evol. Microbiol.">
        <title>The Global Catalogue of Microorganisms (GCM) 10K type strain sequencing project: providing services to taxonomists for standard genome sequencing and annotation.</title>
        <authorList>
            <consortium name="The Broad Institute Genomics Platform"/>
            <consortium name="The Broad Institute Genome Sequencing Center for Infectious Disease"/>
            <person name="Wu L."/>
            <person name="Ma J."/>
        </authorList>
    </citation>
    <scope>NUCLEOTIDE SEQUENCE [LARGE SCALE GENOMIC DNA]</scope>
    <source>
        <strain evidence="5">JCM 4602</strain>
    </source>
</reference>
<comment type="caution">
    <text evidence="4">The sequence shown here is derived from an EMBL/GenBank/DDBJ whole genome shotgun (WGS) entry which is preliminary data.</text>
</comment>
<dbReference type="PANTHER" id="PTHR43877">
    <property type="entry name" value="AMINOALKYLPHOSPHONATE N-ACETYLTRANSFERASE-RELATED-RELATED"/>
    <property type="match status" value="1"/>
</dbReference>
<evidence type="ECO:0000313" key="5">
    <source>
        <dbReference type="Proteomes" id="UP000624183"/>
    </source>
</evidence>
<name>A0ABQ3CCR1_9ACTN</name>
<accession>A0ABQ3CCR1</accession>
<evidence type="ECO:0000259" key="3">
    <source>
        <dbReference type="PROSITE" id="PS51186"/>
    </source>
</evidence>
<keyword evidence="2" id="KW-0012">Acyltransferase</keyword>
<dbReference type="Pfam" id="PF00583">
    <property type="entry name" value="Acetyltransf_1"/>
    <property type="match status" value="1"/>
</dbReference>
<sequence length="184" mass="20305">MTLRPATTSDVDALMALRIEAESWLAAAGIDQWRNPSTRGPALAKWMADIEAGRTWVVEDQAVLATVTLAPADMDFWRESDLPDTAVYVAKLITSRAAKGSNLGGRLLDWAGHQAREQGKPWVRLDCWRDNVALQRFYLGEGFEHVRTEAPSHRLSGWMGQRPATVVRHPSALLTSTDAPEVAS</sequence>
<organism evidence="4 5">
    <name type="scientific">Streptomyces rubiginosohelvolus</name>
    <dbReference type="NCBI Taxonomy" id="67362"/>
    <lineage>
        <taxon>Bacteria</taxon>
        <taxon>Bacillati</taxon>
        <taxon>Actinomycetota</taxon>
        <taxon>Actinomycetes</taxon>
        <taxon>Kitasatosporales</taxon>
        <taxon>Streptomycetaceae</taxon>
        <taxon>Streptomyces</taxon>
    </lineage>
</organism>
<gene>
    <name evidence="4" type="ORF">GCM10010328_67800</name>
</gene>
<dbReference type="InterPro" id="IPR000182">
    <property type="entry name" value="GNAT_dom"/>
</dbReference>
<protein>
    <submittedName>
        <fullName evidence="4">GCN5 family N-acetyltransferase</fullName>
    </submittedName>
</protein>
<dbReference type="InterPro" id="IPR016181">
    <property type="entry name" value="Acyl_CoA_acyltransferase"/>
</dbReference>
<dbReference type="Gene3D" id="3.40.630.30">
    <property type="match status" value="1"/>
</dbReference>
<dbReference type="InterPro" id="IPR050832">
    <property type="entry name" value="Bact_Acetyltransf"/>
</dbReference>
<keyword evidence="1" id="KW-0808">Transferase</keyword>
<keyword evidence="5" id="KW-1185">Reference proteome</keyword>
<dbReference type="EMBL" id="BMUW01000045">
    <property type="protein sequence ID" value="GGZ84225.1"/>
    <property type="molecule type" value="Genomic_DNA"/>
</dbReference>
<dbReference type="SUPFAM" id="SSF55729">
    <property type="entry name" value="Acyl-CoA N-acyltransferases (Nat)"/>
    <property type="match status" value="1"/>
</dbReference>